<dbReference type="RefSeq" id="XP_003062929.1">
    <property type="nucleotide sequence ID" value="XM_003062883.1"/>
</dbReference>
<dbReference type="Proteomes" id="UP000001876">
    <property type="component" value="Unassembled WGS sequence"/>
</dbReference>
<evidence type="ECO:0000313" key="2">
    <source>
        <dbReference type="Proteomes" id="UP000001876"/>
    </source>
</evidence>
<proteinExistence type="predicted"/>
<gene>
    <name evidence="1" type="ORF">MICPUCDRAFT_52858</name>
</gene>
<dbReference type="GeneID" id="9688369"/>
<accession>C1N595</accession>
<evidence type="ECO:0000313" key="1">
    <source>
        <dbReference type="EMBL" id="EEH52868.1"/>
    </source>
</evidence>
<reference evidence="1 2" key="1">
    <citation type="journal article" date="2009" name="Science">
        <title>Green evolution and dynamic adaptations revealed by genomes of the marine picoeukaryotes Micromonas.</title>
        <authorList>
            <person name="Worden A.Z."/>
            <person name="Lee J.H."/>
            <person name="Mock T."/>
            <person name="Rouze P."/>
            <person name="Simmons M.P."/>
            <person name="Aerts A.L."/>
            <person name="Allen A.E."/>
            <person name="Cuvelier M.L."/>
            <person name="Derelle E."/>
            <person name="Everett M.V."/>
            <person name="Foulon E."/>
            <person name="Grimwood J."/>
            <person name="Gundlach H."/>
            <person name="Henrissat B."/>
            <person name="Napoli C."/>
            <person name="McDonald S.M."/>
            <person name="Parker M.S."/>
            <person name="Rombauts S."/>
            <person name="Salamov A."/>
            <person name="Von Dassow P."/>
            <person name="Badger J.H."/>
            <person name="Coutinho P.M."/>
            <person name="Demir E."/>
            <person name="Dubchak I."/>
            <person name="Gentemann C."/>
            <person name="Eikrem W."/>
            <person name="Gready J.E."/>
            <person name="John U."/>
            <person name="Lanier W."/>
            <person name="Lindquist E.A."/>
            <person name="Lucas S."/>
            <person name="Mayer K.F."/>
            <person name="Moreau H."/>
            <person name="Not F."/>
            <person name="Otillar R."/>
            <person name="Panaud O."/>
            <person name="Pangilinan J."/>
            <person name="Paulsen I."/>
            <person name="Piegu B."/>
            <person name="Poliakov A."/>
            <person name="Robbens S."/>
            <person name="Schmutz J."/>
            <person name="Toulza E."/>
            <person name="Wyss T."/>
            <person name="Zelensky A."/>
            <person name="Zhou K."/>
            <person name="Armbrust E.V."/>
            <person name="Bhattacharya D."/>
            <person name="Goodenough U.W."/>
            <person name="Van de Peer Y."/>
            <person name="Grigoriev I.V."/>
        </authorList>
    </citation>
    <scope>NUCLEOTIDE SEQUENCE [LARGE SCALE GENOMIC DNA]</scope>
    <source>
        <strain evidence="1 2">CCMP1545</strain>
    </source>
</reference>
<dbReference type="KEGG" id="mpp:MICPUCDRAFT_52858"/>
<dbReference type="EMBL" id="GG663747">
    <property type="protein sequence ID" value="EEH52868.1"/>
    <property type="molecule type" value="Genomic_DNA"/>
</dbReference>
<keyword evidence="2" id="KW-1185">Reference proteome</keyword>
<sequence>MNSTPTFVALYGTTLSRRRRRALLEHHGGDADGTHAMLDHDGMKMSSHHDDADAHHAMKKAWTSSGGHGDWSVGSHHEKMKRHRQHAHESWADWIETKMKRGAELRDAARDHARASMQTASEHVANAHAKKKERVANVAEMLHGGKKN</sequence>
<organism evidence="2">
    <name type="scientific">Micromonas pusilla (strain CCMP1545)</name>
    <name type="common">Picoplanktonic green alga</name>
    <dbReference type="NCBI Taxonomy" id="564608"/>
    <lineage>
        <taxon>Eukaryota</taxon>
        <taxon>Viridiplantae</taxon>
        <taxon>Chlorophyta</taxon>
        <taxon>Mamiellophyceae</taxon>
        <taxon>Mamiellales</taxon>
        <taxon>Mamiellaceae</taxon>
        <taxon>Micromonas</taxon>
    </lineage>
</organism>
<dbReference type="AlphaFoldDB" id="C1N595"/>
<protein>
    <submittedName>
        <fullName evidence="1">Predicted protein</fullName>
    </submittedName>
</protein>
<name>C1N595_MICPC</name>